<proteinExistence type="predicted"/>
<dbReference type="Proteomes" id="UP000198305">
    <property type="component" value="Unassembled WGS sequence"/>
</dbReference>
<gene>
    <name evidence="1" type="ORF">SAMN05192560_1524</name>
</gene>
<sequence>MSRSKLFVMVLVLILVWVAFTQIRMLDGKGIDAAKAAALQQIENPETAKFENLQEVQHGKMSVVCGQYLVKDADGNYGYPRDFVVEIYQDEEPRFSEAGNDVAQYCHVSGDAS</sequence>
<dbReference type="AlphaFoldDB" id="A0A238ZX65"/>
<dbReference type="OrthoDB" id="9872193at2"/>
<evidence type="ECO:0000313" key="2">
    <source>
        <dbReference type="Proteomes" id="UP000198305"/>
    </source>
</evidence>
<name>A0A238ZX65_9PROT</name>
<dbReference type="RefSeq" id="WP_089375635.1">
    <property type="nucleotide sequence ID" value="NZ_FZOA01000006.1"/>
</dbReference>
<accession>A0A238ZX65</accession>
<protein>
    <submittedName>
        <fullName evidence="1">Uncharacterized protein</fullName>
    </submittedName>
</protein>
<organism evidence="1 2">
    <name type="scientific">Methylobacillus rhizosphaerae</name>
    <dbReference type="NCBI Taxonomy" id="551994"/>
    <lineage>
        <taxon>Bacteria</taxon>
        <taxon>Pseudomonadati</taxon>
        <taxon>Pseudomonadota</taxon>
        <taxon>Betaproteobacteria</taxon>
        <taxon>Nitrosomonadales</taxon>
        <taxon>Methylophilaceae</taxon>
        <taxon>Methylobacillus</taxon>
    </lineage>
</organism>
<reference evidence="2" key="1">
    <citation type="submission" date="2017-06" db="EMBL/GenBank/DDBJ databases">
        <authorList>
            <person name="Varghese N."/>
            <person name="Submissions S."/>
        </authorList>
    </citation>
    <scope>NUCLEOTIDE SEQUENCE [LARGE SCALE GENOMIC DNA]</scope>
    <source>
        <strain evidence="2">Ca-68</strain>
    </source>
</reference>
<dbReference type="EMBL" id="FZOA01000006">
    <property type="protein sequence ID" value="SNR87591.1"/>
    <property type="molecule type" value="Genomic_DNA"/>
</dbReference>
<evidence type="ECO:0000313" key="1">
    <source>
        <dbReference type="EMBL" id="SNR87591.1"/>
    </source>
</evidence>
<keyword evidence="2" id="KW-1185">Reference proteome</keyword>